<dbReference type="PROSITE" id="PS51257">
    <property type="entry name" value="PROKAR_LIPOPROTEIN"/>
    <property type="match status" value="1"/>
</dbReference>
<gene>
    <name evidence="2" type="ORF">DJ013_11380</name>
</gene>
<evidence type="ECO:0000313" key="3">
    <source>
        <dbReference type="Proteomes" id="UP000249873"/>
    </source>
</evidence>
<dbReference type="KEGG" id="als:DJ013_11380"/>
<evidence type="ECO:0008006" key="4">
    <source>
        <dbReference type="Google" id="ProtNLM"/>
    </source>
</evidence>
<sequence>MKYKRKLMKAVLSLLLMVLLGACNKNIEPKELIGKWDNTYEIRTKDEAGEWTEWTTINTLVALPQLEFTEKGKILWDGKPSEACCTFTEFEVEGETITLSVPPITTGCELVNCALCDTWTIVKLTNKQLELNICDNSMLRYNKAN</sequence>
<keyword evidence="1" id="KW-0732">Signal</keyword>
<name>A0A2Z4GC46_9BACT</name>
<feature type="signal peptide" evidence="1">
    <location>
        <begin position="1"/>
        <end position="22"/>
    </location>
</feature>
<evidence type="ECO:0000256" key="1">
    <source>
        <dbReference type="SAM" id="SignalP"/>
    </source>
</evidence>
<keyword evidence="3" id="KW-1185">Reference proteome</keyword>
<dbReference type="OrthoDB" id="955983at2"/>
<dbReference type="AlphaFoldDB" id="A0A2Z4GC46"/>
<reference evidence="2 3" key="1">
    <citation type="submission" date="2018-05" db="EMBL/GenBank/DDBJ databases">
        <title>Complete genome sequence of Arcticibacterium luteifluviistationis SM1504T, a cytophagaceae bacterium isolated from Arctic surface seawater.</title>
        <authorList>
            <person name="Li Y."/>
            <person name="Qin Q.-L."/>
        </authorList>
    </citation>
    <scope>NUCLEOTIDE SEQUENCE [LARGE SCALE GENOMIC DNA]</scope>
    <source>
        <strain evidence="2 3">SM1504</strain>
    </source>
</reference>
<protein>
    <recommendedName>
        <fullName evidence="4">Lipocalin-like domain-containing protein</fullName>
    </recommendedName>
</protein>
<organism evidence="2 3">
    <name type="scientific">Arcticibacterium luteifluviistationis</name>
    <dbReference type="NCBI Taxonomy" id="1784714"/>
    <lineage>
        <taxon>Bacteria</taxon>
        <taxon>Pseudomonadati</taxon>
        <taxon>Bacteroidota</taxon>
        <taxon>Cytophagia</taxon>
        <taxon>Cytophagales</taxon>
        <taxon>Leadbetterellaceae</taxon>
        <taxon>Arcticibacterium</taxon>
    </lineage>
</organism>
<dbReference type="EMBL" id="CP029480">
    <property type="protein sequence ID" value="AWV98741.1"/>
    <property type="molecule type" value="Genomic_DNA"/>
</dbReference>
<evidence type="ECO:0000313" key="2">
    <source>
        <dbReference type="EMBL" id="AWV98741.1"/>
    </source>
</evidence>
<dbReference type="Proteomes" id="UP000249873">
    <property type="component" value="Chromosome"/>
</dbReference>
<proteinExistence type="predicted"/>
<accession>A0A2Z4GC46</accession>
<feature type="chain" id="PRO_5016450591" description="Lipocalin-like domain-containing protein" evidence="1">
    <location>
        <begin position="23"/>
        <end position="145"/>
    </location>
</feature>